<dbReference type="EMBL" id="AGUE01000010">
    <property type="protein sequence ID" value="EHL03424.1"/>
    <property type="molecule type" value="Genomic_DNA"/>
</dbReference>
<evidence type="ECO:0000313" key="2">
    <source>
        <dbReference type="Proteomes" id="UP000005446"/>
    </source>
</evidence>
<protein>
    <recommendedName>
        <fullName evidence="3">Class I glutamine amidotransferase-like protein</fullName>
    </recommendedName>
</protein>
<accession>H0EDJ8</accession>
<name>H0EDJ8_GLAL7</name>
<dbReference type="InParanoid" id="H0EDJ8"/>
<dbReference type="InterPro" id="IPR029062">
    <property type="entry name" value="Class_I_gatase-like"/>
</dbReference>
<evidence type="ECO:0000313" key="1">
    <source>
        <dbReference type="EMBL" id="EHL03424.1"/>
    </source>
</evidence>
<organism evidence="1 2">
    <name type="scientific">Glarea lozoyensis (strain ATCC 74030 / MF5533)</name>
    <dbReference type="NCBI Taxonomy" id="1104152"/>
    <lineage>
        <taxon>Eukaryota</taxon>
        <taxon>Fungi</taxon>
        <taxon>Dikarya</taxon>
        <taxon>Ascomycota</taxon>
        <taxon>Pezizomycotina</taxon>
        <taxon>Leotiomycetes</taxon>
        <taxon>Helotiales</taxon>
        <taxon>Helotiaceae</taxon>
        <taxon>Glarea</taxon>
    </lineage>
</organism>
<dbReference type="AlphaFoldDB" id="H0EDJ8"/>
<reference evidence="1 2" key="1">
    <citation type="journal article" date="2012" name="Eukaryot. Cell">
        <title>Genome sequence of the fungus Glarea lozoyensis: the first genome sequence of a species from the Helotiaceae family.</title>
        <authorList>
            <person name="Youssar L."/>
            <person name="Gruening B.A."/>
            <person name="Erxleben A."/>
            <person name="Guenther S."/>
            <person name="Huettel W."/>
        </authorList>
    </citation>
    <scope>NUCLEOTIDE SEQUENCE [LARGE SCALE GENOMIC DNA]</scope>
    <source>
        <strain evidence="2">ATCC 74030 / MF5533</strain>
    </source>
</reference>
<dbReference type="OrthoDB" id="92161at2759"/>
<gene>
    <name evidence="1" type="ORF">M7I_0647</name>
</gene>
<keyword evidence="2" id="KW-1185">Reference proteome</keyword>
<dbReference type="SUPFAM" id="SSF52317">
    <property type="entry name" value="Class I glutamine amidotransferase-like"/>
    <property type="match status" value="1"/>
</dbReference>
<dbReference type="Gene3D" id="3.40.50.880">
    <property type="match status" value="1"/>
</dbReference>
<sequence length="162" mass="18017">MQRFVLPRASSTFANLILQIGVYPVTLTPNGQTFFTTSLPSETHYNIHQFHEREVKTRGKGFIALAENNQCFVNAANTILTLQGHPEMSVELSKMLLEDVPKYLDVEEVERKALEDRVEREHDGMAIWKRIAGEVANAAAKRARLGGTALDSLVHCLAALLG</sequence>
<proteinExistence type="predicted"/>
<comment type="caution">
    <text evidence="1">The sequence shown here is derived from an EMBL/GenBank/DDBJ whole genome shotgun (WGS) entry which is preliminary data.</text>
</comment>
<evidence type="ECO:0008006" key="3">
    <source>
        <dbReference type="Google" id="ProtNLM"/>
    </source>
</evidence>
<dbReference type="HOGENOM" id="CLU_1635568_0_0_1"/>
<dbReference type="Proteomes" id="UP000005446">
    <property type="component" value="Unassembled WGS sequence"/>
</dbReference>